<name>A0AAE4CE18_9ACTN</name>
<protein>
    <recommendedName>
        <fullName evidence="4">DUF4281 domain-containing protein</fullName>
    </recommendedName>
</protein>
<dbReference type="EMBL" id="JAVDYB010000001">
    <property type="protein sequence ID" value="MDR7281052.1"/>
    <property type="molecule type" value="Genomic_DNA"/>
</dbReference>
<keyword evidence="3" id="KW-1185">Reference proteome</keyword>
<proteinExistence type="predicted"/>
<dbReference type="RefSeq" id="WP_310375973.1">
    <property type="nucleotide sequence ID" value="NZ_JAVDYB010000001.1"/>
</dbReference>
<sequence>MTALLFQLAFLLAAPFWALMILAPAWSWTRRIVGSPLIVLAPLSIWPIALGPDLPAFAAEMLSPDLAGVSALLAGPGVVTAVWAHLIAFDLFIGRWIHLDSRDRALHPVAMAPILILTILLSPAGLTLYLVIRAVRRSQPANSTRR</sequence>
<reference evidence="2" key="1">
    <citation type="submission" date="2023-07" db="EMBL/GenBank/DDBJ databases">
        <title>Sequencing the genomes of 1000 actinobacteria strains.</title>
        <authorList>
            <person name="Klenk H.-P."/>
        </authorList>
    </citation>
    <scope>NUCLEOTIDE SEQUENCE</scope>
    <source>
        <strain evidence="2">DSM 44707</strain>
    </source>
</reference>
<comment type="caution">
    <text evidence="2">The sequence shown here is derived from an EMBL/GenBank/DDBJ whole genome shotgun (WGS) entry which is preliminary data.</text>
</comment>
<keyword evidence="1" id="KW-0812">Transmembrane</keyword>
<dbReference type="Proteomes" id="UP001183643">
    <property type="component" value="Unassembled WGS sequence"/>
</dbReference>
<dbReference type="PANTHER" id="PTHR34543">
    <property type="entry name" value="PROTEIN ABA DEFICIENT 4, CHLOROPLASTIC"/>
    <property type="match status" value="1"/>
</dbReference>
<dbReference type="Pfam" id="PF14108">
    <property type="entry name" value="ABA4-like"/>
    <property type="match status" value="1"/>
</dbReference>
<feature type="transmembrane region" description="Helical" evidence="1">
    <location>
        <begin position="66"/>
        <end position="89"/>
    </location>
</feature>
<feature type="transmembrane region" description="Helical" evidence="1">
    <location>
        <begin position="109"/>
        <end position="132"/>
    </location>
</feature>
<evidence type="ECO:0008006" key="4">
    <source>
        <dbReference type="Google" id="ProtNLM"/>
    </source>
</evidence>
<keyword evidence="1" id="KW-1133">Transmembrane helix</keyword>
<evidence type="ECO:0000313" key="3">
    <source>
        <dbReference type="Proteomes" id="UP001183643"/>
    </source>
</evidence>
<organism evidence="2 3">
    <name type="scientific">Catenuloplanes atrovinosus</name>
    <dbReference type="NCBI Taxonomy" id="137266"/>
    <lineage>
        <taxon>Bacteria</taxon>
        <taxon>Bacillati</taxon>
        <taxon>Actinomycetota</taxon>
        <taxon>Actinomycetes</taxon>
        <taxon>Micromonosporales</taxon>
        <taxon>Micromonosporaceae</taxon>
        <taxon>Catenuloplanes</taxon>
    </lineage>
</organism>
<evidence type="ECO:0000256" key="1">
    <source>
        <dbReference type="SAM" id="Phobius"/>
    </source>
</evidence>
<evidence type="ECO:0000313" key="2">
    <source>
        <dbReference type="EMBL" id="MDR7281052.1"/>
    </source>
</evidence>
<dbReference type="InterPro" id="IPR025461">
    <property type="entry name" value="ABA4-like"/>
</dbReference>
<dbReference type="AlphaFoldDB" id="A0AAE4CE18"/>
<keyword evidence="1" id="KW-0472">Membrane</keyword>
<accession>A0AAE4CE18</accession>
<gene>
    <name evidence="2" type="ORF">J2S41_007830</name>
</gene>
<dbReference type="PANTHER" id="PTHR34543:SF1">
    <property type="entry name" value="PROTEIN ABA DEFICIENT 4, CHLOROPLASTIC"/>
    <property type="match status" value="1"/>
</dbReference>
<feature type="transmembrane region" description="Helical" evidence="1">
    <location>
        <begin position="37"/>
        <end position="59"/>
    </location>
</feature>